<name>A0A2P1QWD3_9LEPT</name>
<evidence type="ECO:0000313" key="3">
    <source>
        <dbReference type="Proteomes" id="UP000033961"/>
    </source>
</evidence>
<dbReference type="Pfam" id="PF00535">
    <property type="entry name" value="Glycos_transf_2"/>
    <property type="match status" value="1"/>
</dbReference>
<dbReference type="InterPro" id="IPR001173">
    <property type="entry name" value="Glyco_trans_2-like"/>
</dbReference>
<dbReference type="EMBL" id="CP027843">
    <property type="protein sequence ID" value="AVQ13210.1"/>
    <property type="molecule type" value="Genomic_DNA"/>
</dbReference>
<evidence type="ECO:0000259" key="1">
    <source>
        <dbReference type="Pfam" id="PF00535"/>
    </source>
</evidence>
<feature type="domain" description="Glycosyltransferase 2-like" evidence="1">
    <location>
        <begin position="5"/>
        <end position="117"/>
    </location>
</feature>
<dbReference type="SUPFAM" id="SSF53448">
    <property type="entry name" value="Nucleotide-diphospho-sugar transferases"/>
    <property type="match status" value="1"/>
</dbReference>
<dbReference type="GO" id="GO:0016740">
    <property type="term" value="F:transferase activity"/>
    <property type="evidence" value="ECO:0007669"/>
    <property type="project" value="UniProtKB-KW"/>
</dbReference>
<dbReference type="PANTHER" id="PTHR43685:SF2">
    <property type="entry name" value="GLYCOSYLTRANSFERASE 2-LIKE DOMAIN-CONTAINING PROTEIN"/>
    <property type="match status" value="1"/>
</dbReference>
<dbReference type="InterPro" id="IPR050834">
    <property type="entry name" value="Glycosyltransf_2"/>
</dbReference>
<reference evidence="2 3" key="1">
    <citation type="journal article" date="2015" name="Genome Announc.">
        <title>Draft Genome Sequences of Leptospira santarosai Strains U160, U164, and U233, Isolated from Asymptomatic Cattle.</title>
        <authorList>
            <person name="Kremer F.S."/>
            <person name="Eslabao M.R."/>
            <person name="Provisor M."/>
            <person name="Woloski R.D."/>
            <person name="Ramires O.V."/>
            <person name="Moreno L.Z."/>
            <person name="Moreno A.M."/>
            <person name="Hamond C."/>
            <person name="Lilenbaum W."/>
            <person name="Dellagostin O.A."/>
        </authorList>
    </citation>
    <scope>NUCLEOTIDE SEQUENCE [LARGE SCALE GENOMIC DNA]</scope>
    <source>
        <strain evidence="2 3">U160</strain>
    </source>
</reference>
<proteinExistence type="predicted"/>
<accession>A0A2P1QWD3</accession>
<sequence>MNSISVVIPTFNREDKIIKAISSVLVQTLRPKEIIVVDDGSTDSTVSKIQETFSNSYDGIRILSLEHKGVSHARNRGVENATGDWIAFLDSDDEWLPEKLERQWEYCEKHPETEILQSQEIWIRNGKRVNPPVYLSKKDGWIFEQSLEFCSVTPSSVLLKKDLYKNRGGMDEKLPSCEDYDLWLRITPKTPVALLNEFLLVRYGGHGDQLSARYQAMDRFRIYSIIKLLSSNLLDEKQRNYAEKILYVKWEILRQGRIKRNAWSEELDFLLEEVLRDGLHSKSGNRLKEFLLKNLEWKFG</sequence>
<dbReference type="Proteomes" id="UP000033961">
    <property type="component" value="Chromosome I"/>
</dbReference>
<dbReference type="PANTHER" id="PTHR43685">
    <property type="entry name" value="GLYCOSYLTRANSFERASE"/>
    <property type="match status" value="1"/>
</dbReference>
<protein>
    <submittedName>
        <fullName evidence="2">Glycosyltransferase-like protein, family 2</fullName>
    </submittedName>
</protein>
<organism evidence="2 3">
    <name type="scientific">Leptospira santarosai</name>
    <dbReference type="NCBI Taxonomy" id="28183"/>
    <lineage>
        <taxon>Bacteria</taxon>
        <taxon>Pseudomonadati</taxon>
        <taxon>Spirochaetota</taxon>
        <taxon>Spirochaetia</taxon>
        <taxon>Leptospirales</taxon>
        <taxon>Leptospiraceae</taxon>
        <taxon>Leptospira</taxon>
    </lineage>
</organism>
<dbReference type="AlphaFoldDB" id="A0A2P1QWD3"/>
<evidence type="ECO:0000313" key="2">
    <source>
        <dbReference type="EMBL" id="AVQ13210.1"/>
    </source>
</evidence>
<gene>
    <name evidence="2" type="ORF">XB16_2907</name>
</gene>
<keyword evidence="2" id="KW-0808">Transferase</keyword>
<dbReference type="Gene3D" id="3.90.550.10">
    <property type="entry name" value="Spore Coat Polysaccharide Biosynthesis Protein SpsA, Chain A"/>
    <property type="match status" value="1"/>
</dbReference>
<dbReference type="InterPro" id="IPR029044">
    <property type="entry name" value="Nucleotide-diphossugar_trans"/>
</dbReference>